<organism evidence="2 3">
    <name type="scientific">Sinorhizobium numidicum</name>
    <dbReference type="NCBI Taxonomy" id="680248"/>
    <lineage>
        <taxon>Bacteria</taxon>
        <taxon>Pseudomonadati</taxon>
        <taxon>Pseudomonadota</taxon>
        <taxon>Alphaproteobacteria</taxon>
        <taxon>Hyphomicrobiales</taxon>
        <taxon>Rhizobiaceae</taxon>
        <taxon>Sinorhizobium/Ensifer group</taxon>
        <taxon>Sinorhizobium</taxon>
    </lineage>
</organism>
<dbReference type="EMBL" id="CP120371">
    <property type="protein sequence ID" value="WEX83563.1"/>
    <property type="molecule type" value="Genomic_DNA"/>
</dbReference>
<protein>
    <submittedName>
        <fullName evidence="2">Uncharacterized protein</fullName>
    </submittedName>
</protein>
<evidence type="ECO:0000256" key="1">
    <source>
        <dbReference type="SAM" id="MobiDB-lite"/>
    </source>
</evidence>
<feature type="region of interest" description="Disordered" evidence="1">
    <location>
        <begin position="232"/>
        <end position="252"/>
    </location>
</feature>
<feature type="compositionally biased region" description="Basic and acidic residues" evidence="1">
    <location>
        <begin position="241"/>
        <end position="252"/>
    </location>
</feature>
<dbReference type="Proteomes" id="UP001235547">
    <property type="component" value="Chromosome 1"/>
</dbReference>
<dbReference type="RefSeq" id="WP_280734390.1">
    <property type="nucleotide sequence ID" value="NZ_CP120368.1"/>
</dbReference>
<reference evidence="2 3" key="1">
    <citation type="submission" date="2023-03" db="EMBL/GenBank/DDBJ databases">
        <authorList>
            <person name="Kaur S."/>
            <person name="Espinosa-Saiz D."/>
            <person name="Velazquez E."/>
            <person name="Menendez E."/>
            <person name="diCenzo G.C."/>
        </authorList>
    </citation>
    <scope>NUCLEOTIDE SEQUENCE [LARGE SCALE GENOMIC DNA]</scope>
    <source>
        <strain evidence="2 3">LMG 27395</strain>
    </source>
</reference>
<proteinExistence type="predicted"/>
<feature type="region of interest" description="Disordered" evidence="1">
    <location>
        <begin position="1"/>
        <end position="40"/>
    </location>
</feature>
<gene>
    <name evidence="2" type="ORF">PYH38_002348</name>
</gene>
<feature type="compositionally biased region" description="Basic and acidic residues" evidence="1">
    <location>
        <begin position="1"/>
        <end position="12"/>
    </location>
</feature>
<evidence type="ECO:0000313" key="2">
    <source>
        <dbReference type="EMBL" id="WEX83563.1"/>
    </source>
</evidence>
<keyword evidence="3" id="KW-1185">Reference proteome</keyword>
<feature type="region of interest" description="Disordered" evidence="1">
    <location>
        <begin position="56"/>
        <end position="89"/>
    </location>
</feature>
<evidence type="ECO:0000313" key="3">
    <source>
        <dbReference type="Proteomes" id="UP001235547"/>
    </source>
</evidence>
<sequence length="391" mass="43650">MTERTTAEHRAAVEAWRATAPKHDHKIFGRKPKAEKPRHRDLSELSALLAMRSRPAGVAEGVPAEPPPQISSNWRLTPANDNKQQPEDGFGNERAVEIIPSEQELENSFSKVTLRYRQEPMMLAGGRHEAQRASREIHAIPVGGDFAYGTHVDEDGNQHKVITRMGKLRFSDGTQTERGHKLVLEKVVEAQIGMPVGAMLGCREKSTRDKGAAEDSSGSNAHYRWMVDAARTANPPKLRPRKQEREVTTKTQDRQMLADAYANTPILPSIMKCPDSFPASPTNLRQLFIGGRKGKNGESGSQAWQDIYSEKQERDRFQRGLDAMQDSHVRVLTEAMSAKSLAELGETRGYKGRHAIDAGRRLLRAANDNFLKAMELAEYGAEPEKREVSRS</sequence>
<name>A0ABY8D3F8_9HYPH</name>
<feature type="compositionally biased region" description="Polar residues" evidence="1">
    <location>
        <begin position="70"/>
        <end position="83"/>
    </location>
</feature>
<accession>A0ABY8D3F8</accession>